<evidence type="ECO:0000256" key="1">
    <source>
        <dbReference type="SAM" id="MobiDB-lite"/>
    </source>
</evidence>
<dbReference type="SMART" id="SM00978">
    <property type="entry name" value="Tim44"/>
    <property type="match status" value="1"/>
</dbReference>
<sequence length="335" mass="34731">MLRFLAQKRGSLVSLVFAALLALAPAIAEARMGGGGSFGSRGSRTWSAPPSTRTAPGMASPFERSDTPRSGFGMNQPGVNSPAFGGSSFGRGLLGGLAGGLLGAGLFGMLTGNGFFGGIGGFMSIIGFLLQIALVVFLARMAFAWWQQRNAPAGAGPKGQSFSFSGGGPLGGRPGGAGAGPVGGFGLGGGAAQQQRATPIKIAPEDFNAFERLLGQSQAAYSSEDLNALRGLATPEMVRHFEEELEGNRSRGVVNRVTDVKLLQGDLSESWREGRDEYATVAMRFALNDVMEEIATGKPAPDSQGRTEATEVWSFRRPAGSGPDAWKLSAIQQAA</sequence>
<feature type="compositionally biased region" description="Gly residues" evidence="1">
    <location>
        <begin position="165"/>
        <end position="175"/>
    </location>
</feature>
<dbReference type="PANTHER" id="PTHR41542:SF1">
    <property type="entry name" value="BLL5807 PROTEIN"/>
    <property type="match status" value="1"/>
</dbReference>
<feature type="compositionally biased region" description="Polar residues" evidence="1">
    <location>
        <begin position="45"/>
        <end position="54"/>
    </location>
</feature>
<reference evidence="4" key="1">
    <citation type="submission" date="2023-07" db="EMBL/GenBank/DDBJ databases">
        <authorList>
            <person name="Pelsma A.J. K."/>
        </authorList>
    </citation>
    <scope>NUCLEOTIDE SEQUENCE</scope>
</reference>
<evidence type="ECO:0000313" key="4">
    <source>
        <dbReference type="EMBL" id="CAJ0867870.1"/>
    </source>
</evidence>
<feature type="region of interest" description="Disordered" evidence="1">
    <location>
        <begin position="38"/>
        <end position="77"/>
    </location>
</feature>
<dbReference type="Gene3D" id="3.10.450.240">
    <property type="match status" value="1"/>
</dbReference>
<dbReference type="AlphaFoldDB" id="A0AA48M2L0"/>
<keyword evidence="2" id="KW-0472">Membrane</keyword>
<dbReference type="InterPro" id="IPR007379">
    <property type="entry name" value="Tim44-like_dom"/>
</dbReference>
<dbReference type="Pfam" id="PF04280">
    <property type="entry name" value="Tim44"/>
    <property type="match status" value="1"/>
</dbReference>
<organism evidence="4">
    <name type="scientific">freshwater sediment metagenome</name>
    <dbReference type="NCBI Taxonomy" id="556182"/>
    <lineage>
        <taxon>unclassified sequences</taxon>
        <taxon>metagenomes</taxon>
        <taxon>ecological metagenomes</taxon>
    </lineage>
</organism>
<feature type="region of interest" description="Disordered" evidence="1">
    <location>
        <begin position="296"/>
        <end position="335"/>
    </location>
</feature>
<dbReference type="SUPFAM" id="SSF54427">
    <property type="entry name" value="NTF2-like"/>
    <property type="match status" value="1"/>
</dbReference>
<keyword evidence="2" id="KW-1133">Transmembrane helix</keyword>
<evidence type="ECO:0000256" key="2">
    <source>
        <dbReference type="SAM" id="Phobius"/>
    </source>
</evidence>
<dbReference type="InterPro" id="IPR032710">
    <property type="entry name" value="NTF2-like_dom_sf"/>
</dbReference>
<proteinExistence type="predicted"/>
<dbReference type="PANTHER" id="PTHR41542">
    <property type="entry name" value="BLL5807 PROTEIN"/>
    <property type="match status" value="1"/>
</dbReference>
<name>A0AA48M2L0_9ZZZZ</name>
<evidence type="ECO:0000259" key="3">
    <source>
        <dbReference type="SMART" id="SM00978"/>
    </source>
</evidence>
<feature type="transmembrane region" description="Helical" evidence="2">
    <location>
        <begin position="122"/>
        <end position="146"/>
    </location>
</feature>
<feature type="transmembrane region" description="Helical" evidence="2">
    <location>
        <begin position="89"/>
        <end position="110"/>
    </location>
</feature>
<feature type="region of interest" description="Disordered" evidence="1">
    <location>
        <begin position="156"/>
        <end position="175"/>
    </location>
</feature>
<protein>
    <recommendedName>
        <fullName evidence="3">Tim44-like domain-containing protein</fullName>
    </recommendedName>
</protein>
<feature type="domain" description="Tim44-like" evidence="3">
    <location>
        <begin position="188"/>
        <end position="333"/>
    </location>
</feature>
<keyword evidence="2" id="KW-0812">Transmembrane</keyword>
<accession>A0AA48M2L0</accession>
<gene>
    <name evidence="4" type="ORF">AMST5_01993</name>
</gene>
<dbReference type="EMBL" id="OY288114">
    <property type="protein sequence ID" value="CAJ0867870.1"/>
    <property type="molecule type" value="Genomic_DNA"/>
</dbReference>